<evidence type="ECO:0000259" key="7">
    <source>
        <dbReference type="Pfam" id="PF05236"/>
    </source>
</evidence>
<evidence type="ECO:0000256" key="2">
    <source>
        <dbReference type="ARBA" id="ARBA00006178"/>
    </source>
</evidence>
<evidence type="ECO:0000256" key="3">
    <source>
        <dbReference type="ARBA" id="ARBA00023015"/>
    </source>
</evidence>
<evidence type="ECO:0000256" key="1">
    <source>
        <dbReference type="ARBA" id="ARBA00004123"/>
    </source>
</evidence>
<dbReference type="GO" id="GO:0006367">
    <property type="term" value="P:transcription initiation at RNA polymerase II promoter"/>
    <property type="evidence" value="ECO:0007669"/>
    <property type="project" value="TreeGrafter"/>
</dbReference>
<dbReference type="GO" id="GO:0046982">
    <property type="term" value="F:protein heterodimerization activity"/>
    <property type="evidence" value="ECO:0007669"/>
    <property type="project" value="InterPro"/>
</dbReference>
<organism evidence="8">
    <name type="scientific">Amphimedon queenslandica</name>
    <name type="common">Sponge</name>
    <dbReference type="NCBI Taxonomy" id="400682"/>
    <lineage>
        <taxon>Eukaryota</taxon>
        <taxon>Metazoa</taxon>
        <taxon>Porifera</taxon>
        <taxon>Demospongiae</taxon>
        <taxon>Heteroscleromorpha</taxon>
        <taxon>Haplosclerida</taxon>
        <taxon>Niphatidae</taxon>
        <taxon>Amphimedon</taxon>
    </lineage>
</organism>
<dbReference type="Pfam" id="PF05236">
    <property type="entry name" value="TAF4"/>
    <property type="match status" value="1"/>
</dbReference>
<feature type="domain" description="Transcription initiation factor TFIID component TAF4 C-terminal" evidence="7">
    <location>
        <begin position="61"/>
        <end position="260"/>
    </location>
</feature>
<dbReference type="InParanoid" id="A0A1X7UMH3"/>
<evidence type="ECO:0000256" key="6">
    <source>
        <dbReference type="SAM" id="MobiDB-lite"/>
    </source>
</evidence>
<dbReference type="SUPFAM" id="SSF47113">
    <property type="entry name" value="Histone-fold"/>
    <property type="match status" value="1"/>
</dbReference>
<dbReference type="PANTHER" id="PTHR15138">
    <property type="entry name" value="TRANSCRIPTION INITIATION FACTOR TFIID SUBUNIT 4"/>
    <property type="match status" value="1"/>
</dbReference>
<keyword evidence="5" id="KW-0539">Nucleus</keyword>
<dbReference type="GO" id="GO:0003677">
    <property type="term" value="F:DNA binding"/>
    <property type="evidence" value="ECO:0007669"/>
    <property type="project" value="TreeGrafter"/>
</dbReference>
<dbReference type="PANTHER" id="PTHR15138:SF14">
    <property type="entry name" value="TRANSCRIPTION INITIATION FACTOR TFIID SUBUNIT 4"/>
    <property type="match status" value="1"/>
</dbReference>
<proteinExistence type="inferred from homology"/>
<dbReference type="EnsemblMetazoa" id="Aqu2.1.28607_001">
    <property type="protein sequence ID" value="Aqu2.1.28607_001"/>
    <property type="gene ID" value="Aqu2.1.28607"/>
</dbReference>
<evidence type="ECO:0000256" key="5">
    <source>
        <dbReference type="ARBA" id="ARBA00023242"/>
    </source>
</evidence>
<dbReference type="Gene3D" id="1.10.20.10">
    <property type="entry name" value="Histone, subunit A"/>
    <property type="match status" value="1"/>
</dbReference>
<evidence type="ECO:0000313" key="8">
    <source>
        <dbReference type="EnsemblMetazoa" id="Aqu2.1.28607_001"/>
    </source>
</evidence>
<feature type="compositionally biased region" description="Basic and acidic residues" evidence="6">
    <location>
        <begin position="152"/>
        <end position="166"/>
    </location>
</feature>
<reference evidence="8" key="1">
    <citation type="submission" date="2017-05" db="UniProtKB">
        <authorList>
            <consortium name="EnsemblMetazoa"/>
        </authorList>
    </citation>
    <scope>IDENTIFICATION</scope>
</reference>
<sequence length="263" mass="29593">MRLKIALENDVDGKPIIVTQPFNFDSRDQDEEEDHIDNFGGVNLKEETAHFLPAASDTPTKSISSRYGVTEITEEFLTFLSHATEERIRNLVEQVTVISQHRTELLKGNSCYEPATDVRAQLKVLERIDEVSATRKQEREKEKIIHAAKSRSKQDDPELAKMKEQAKQIQIAEEREIHQKAANVQALAAIGRRKRTATTAFGGESSSASSSAGNASIASVFNSPSTSRTNRPKQRRILSKDIIMSMEQCRETRHSQILYKSLL</sequence>
<feature type="region of interest" description="Disordered" evidence="6">
    <location>
        <begin position="135"/>
        <end position="166"/>
    </location>
</feature>
<keyword evidence="3" id="KW-0805">Transcription regulation</keyword>
<keyword evidence="4" id="KW-0804">Transcription</keyword>
<dbReference type="InterPro" id="IPR045144">
    <property type="entry name" value="TAF4"/>
</dbReference>
<dbReference type="CDD" id="cd08045">
    <property type="entry name" value="HFD_TAF4"/>
    <property type="match status" value="1"/>
</dbReference>
<dbReference type="InterPro" id="IPR009072">
    <property type="entry name" value="Histone-fold"/>
</dbReference>
<dbReference type="GO" id="GO:0016251">
    <property type="term" value="F:RNA polymerase II general transcription initiation factor activity"/>
    <property type="evidence" value="ECO:0007669"/>
    <property type="project" value="TreeGrafter"/>
</dbReference>
<dbReference type="GO" id="GO:0005669">
    <property type="term" value="C:transcription factor TFIID complex"/>
    <property type="evidence" value="ECO:0007669"/>
    <property type="project" value="InterPro"/>
</dbReference>
<dbReference type="OrthoDB" id="21060at2759"/>
<dbReference type="eggNOG" id="KOG2341">
    <property type="taxonomic scope" value="Eukaryota"/>
</dbReference>
<comment type="subcellular location">
    <subcellularLocation>
        <location evidence="1">Nucleus</location>
    </subcellularLocation>
</comment>
<feature type="compositionally biased region" description="Basic and acidic residues" evidence="6">
    <location>
        <begin position="135"/>
        <end position="145"/>
    </location>
</feature>
<protein>
    <recommendedName>
        <fullName evidence="7">Transcription initiation factor TFIID component TAF4 C-terminal domain-containing protein</fullName>
    </recommendedName>
</protein>
<evidence type="ECO:0000256" key="4">
    <source>
        <dbReference type="ARBA" id="ARBA00023163"/>
    </source>
</evidence>
<dbReference type="AlphaFoldDB" id="A0A1X7UMH3"/>
<name>A0A1X7UMH3_AMPQE</name>
<dbReference type="InterPro" id="IPR007900">
    <property type="entry name" value="TAF4_C"/>
</dbReference>
<comment type="similarity">
    <text evidence="2">Belongs to the TAF4 family.</text>
</comment>
<dbReference type="STRING" id="400682.A0A1X7UMH3"/>
<accession>A0A1X7UMH3</accession>